<dbReference type="Gene3D" id="1.10.238.10">
    <property type="entry name" value="EF-hand"/>
    <property type="match status" value="1"/>
</dbReference>
<evidence type="ECO:0000256" key="4">
    <source>
        <dbReference type="ARBA" id="ARBA00022741"/>
    </source>
</evidence>
<dbReference type="EC" id="2.7.11.1" evidence="1"/>
<keyword evidence="3" id="KW-0808">Transferase</keyword>
<dbReference type="InterPro" id="IPR000719">
    <property type="entry name" value="Prot_kinase_dom"/>
</dbReference>
<dbReference type="Proteomes" id="UP001642464">
    <property type="component" value="Unassembled WGS sequence"/>
</dbReference>
<proteinExistence type="inferred from homology"/>
<keyword evidence="2" id="KW-0723">Serine/threonine-protein kinase</keyword>
<evidence type="ECO:0000256" key="1">
    <source>
        <dbReference type="ARBA" id="ARBA00012513"/>
    </source>
</evidence>
<dbReference type="InterPro" id="IPR002048">
    <property type="entry name" value="EF_hand_dom"/>
</dbReference>
<feature type="region of interest" description="Disordered" evidence="11">
    <location>
        <begin position="136"/>
        <end position="162"/>
    </location>
</feature>
<dbReference type="GO" id="GO:0016301">
    <property type="term" value="F:kinase activity"/>
    <property type="evidence" value="ECO:0007669"/>
    <property type="project" value="UniProtKB-KW"/>
</dbReference>
<keyword evidence="15" id="KW-1185">Reference proteome</keyword>
<feature type="domain" description="EF-hand" evidence="13">
    <location>
        <begin position="348"/>
        <end position="383"/>
    </location>
</feature>
<keyword evidence="4 10" id="KW-0547">Nucleotide-binding</keyword>
<comment type="similarity">
    <text evidence="7">Belongs to the protein kinase superfamily. Ser/Thr protein kinase family. CDPK subfamily.</text>
</comment>
<dbReference type="InterPro" id="IPR011009">
    <property type="entry name" value="Kinase-like_dom_sf"/>
</dbReference>
<evidence type="ECO:0000256" key="8">
    <source>
        <dbReference type="ARBA" id="ARBA00047899"/>
    </source>
</evidence>
<dbReference type="Gene3D" id="3.30.200.20">
    <property type="entry name" value="Phosphorylase Kinase, domain 1"/>
    <property type="match status" value="1"/>
</dbReference>
<dbReference type="InterPro" id="IPR011992">
    <property type="entry name" value="EF-hand-dom_pair"/>
</dbReference>
<evidence type="ECO:0000256" key="5">
    <source>
        <dbReference type="ARBA" id="ARBA00022777"/>
    </source>
</evidence>
<protein>
    <recommendedName>
        <fullName evidence="1">non-specific serine/threonine protein kinase</fullName>
        <ecNumber evidence="1">2.7.11.1</ecNumber>
    </recommendedName>
</protein>
<keyword evidence="6 10" id="KW-0067">ATP-binding</keyword>
<dbReference type="PANTHER" id="PTHR43895:SF32">
    <property type="entry name" value="SERINE_THREONINE-PROTEIN KINASE CHK1"/>
    <property type="match status" value="1"/>
</dbReference>
<dbReference type="PROSITE" id="PS00107">
    <property type="entry name" value="PROTEIN_KINASE_ATP"/>
    <property type="match status" value="1"/>
</dbReference>
<evidence type="ECO:0000256" key="7">
    <source>
        <dbReference type="ARBA" id="ARBA00024334"/>
    </source>
</evidence>
<evidence type="ECO:0000256" key="3">
    <source>
        <dbReference type="ARBA" id="ARBA00022679"/>
    </source>
</evidence>
<dbReference type="SUPFAM" id="SSF56112">
    <property type="entry name" value="Protein kinase-like (PK-like)"/>
    <property type="match status" value="1"/>
</dbReference>
<dbReference type="PROSITE" id="PS50011">
    <property type="entry name" value="PROTEIN_KINASE_DOM"/>
    <property type="match status" value="1"/>
</dbReference>
<feature type="binding site" evidence="10">
    <location>
        <position position="243"/>
    </location>
    <ligand>
        <name>ATP</name>
        <dbReference type="ChEBI" id="CHEBI:30616"/>
    </ligand>
</feature>
<feature type="domain" description="Protein kinase" evidence="12">
    <location>
        <begin position="208"/>
        <end position="511"/>
    </location>
</feature>
<dbReference type="SUPFAM" id="SSF47473">
    <property type="entry name" value="EF-hand"/>
    <property type="match status" value="1"/>
</dbReference>
<evidence type="ECO:0000259" key="12">
    <source>
        <dbReference type="PROSITE" id="PS50011"/>
    </source>
</evidence>
<reference evidence="14 15" key="1">
    <citation type="submission" date="2024-02" db="EMBL/GenBank/DDBJ databases">
        <authorList>
            <person name="Chen Y."/>
            <person name="Shah S."/>
            <person name="Dougan E. K."/>
            <person name="Thang M."/>
            <person name="Chan C."/>
        </authorList>
    </citation>
    <scope>NUCLEOTIDE SEQUENCE [LARGE SCALE GENOMIC DNA]</scope>
</reference>
<accession>A0ABP0SK94</accession>
<comment type="catalytic activity">
    <reaction evidence="8">
        <text>L-threonyl-[protein] + ATP = O-phospho-L-threonyl-[protein] + ADP + H(+)</text>
        <dbReference type="Rhea" id="RHEA:46608"/>
        <dbReference type="Rhea" id="RHEA-COMP:11060"/>
        <dbReference type="Rhea" id="RHEA-COMP:11605"/>
        <dbReference type="ChEBI" id="CHEBI:15378"/>
        <dbReference type="ChEBI" id="CHEBI:30013"/>
        <dbReference type="ChEBI" id="CHEBI:30616"/>
        <dbReference type="ChEBI" id="CHEBI:61977"/>
        <dbReference type="ChEBI" id="CHEBI:456216"/>
        <dbReference type="EC" id="2.7.11.1"/>
    </reaction>
</comment>
<organism evidence="14 15">
    <name type="scientific">Durusdinium trenchii</name>
    <dbReference type="NCBI Taxonomy" id="1381693"/>
    <lineage>
        <taxon>Eukaryota</taxon>
        <taxon>Sar</taxon>
        <taxon>Alveolata</taxon>
        <taxon>Dinophyceae</taxon>
        <taxon>Suessiales</taxon>
        <taxon>Symbiodiniaceae</taxon>
        <taxon>Durusdinium</taxon>
    </lineage>
</organism>
<dbReference type="PROSITE" id="PS50222">
    <property type="entry name" value="EF_HAND_2"/>
    <property type="match status" value="1"/>
</dbReference>
<evidence type="ECO:0000256" key="2">
    <source>
        <dbReference type="ARBA" id="ARBA00022527"/>
    </source>
</evidence>
<dbReference type="EMBL" id="CAXAMM010044029">
    <property type="protein sequence ID" value="CAK9112813.1"/>
    <property type="molecule type" value="Genomic_DNA"/>
</dbReference>
<evidence type="ECO:0000313" key="14">
    <source>
        <dbReference type="EMBL" id="CAK9112813.1"/>
    </source>
</evidence>
<comment type="catalytic activity">
    <reaction evidence="9">
        <text>L-seryl-[protein] + ATP = O-phospho-L-seryl-[protein] + ADP + H(+)</text>
        <dbReference type="Rhea" id="RHEA:17989"/>
        <dbReference type="Rhea" id="RHEA-COMP:9863"/>
        <dbReference type="Rhea" id="RHEA-COMP:11604"/>
        <dbReference type="ChEBI" id="CHEBI:15378"/>
        <dbReference type="ChEBI" id="CHEBI:29999"/>
        <dbReference type="ChEBI" id="CHEBI:30616"/>
        <dbReference type="ChEBI" id="CHEBI:83421"/>
        <dbReference type="ChEBI" id="CHEBI:456216"/>
        <dbReference type="EC" id="2.7.11.1"/>
    </reaction>
</comment>
<evidence type="ECO:0000259" key="13">
    <source>
        <dbReference type="PROSITE" id="PS50222"/>
    </source>
</evidence>
<gene>
    <name evidence="14" type="ORF">SCF082_LOCUS52305</name>
</gene>
<dbReference type="PANTHER" id="PTHR43895">
    <property type="entry name" value="CALCIUM/CALMODULIN-DEPENDENT PROTEIN KINASE KINASE-RELATED"/>
    <property type="match status" value="1"/>
</dbReference>
<comment type="caution">
    <text evidence="14">The sequence shown here is derived from an EMBL/GenBank/DDBJ whole genome shotgun (WGS) entry which is preliminary data.</text>
</comment>
<evidence type="ECO:0000256" key="10">
    <source>
        <dbReference type="PROSITE-ProRule" id="PRU10141"/>
    </source>
</evidence>
<name>A0ABP0SK94_9DINO</name>
<evidence type="ECO:0000256" key="6">
    <source>
        <dbReference type="ARBA" id="ARBA00022840"/>
    </source>
</evidence>
<evidence type="ECO:0000313" key="15">
    <source>
        <dbReference type="Proteomes" id="UP001642464"/>
    </source>
</evidence>
<evidence type="ECO:0000256" key="11">
    <source>
        <dbReference type="SAM" id="MobiDB-lite"/>
    </source>
</evidence>
<dbReference type="InterPro" id="IPR017441">
    <property type="entry name" value="Protein_kinase_ATP_BS"/>
</dbReference>
<keyword evidence="5 14" id="KW-0418">Kinase</keyword>
<sequence length="511" mass="56603">MGSETTLELSPFSVRSTRCSKHPPHIESFRNLHVLPTQLFESWAEQLWGEGKAVPAFEAVAPVEPAPREPKGPPAPPSLPSNITSLKFGAGTWKPGQGGGKQPPLTATGVAPWAFKGGNGAQPPVTVTGVAPWAFKKETPAPPKAPESGSLGSLREEEEAPKSGLERVHMYMKLLVPVKPIEGPNSWETALMEETPTLLPSLKFHNLVFGPEDIGHGAFSVVRYARTIQKEKTQSKWPEYAVKVINTKTMEDLGYEASVNREICVLKMLSHPGIARMVAAFRYRDGAYLVLEYPQLKAMIKKVIDLRKAVLNLLDFMLVNAVFIQQTMKVAQADQELIIKQRLRAESAYAAKMRTFFDKLDKSGCGYLTWKDFNQALQKPELRSWMATLDLESYDLVNLFHLIDDGDGRITVAEFLDGAIRLRGLAKSVDLAQVLNTTRRVDVKIEALLMSMKELTNNHKVDTFKTEAMGKMSKVTTRRLSYSKRCEEPPSGGLASSLIPSIFRKSATLNS</sequence>
<dbReference type="Pfam" id="PF00069">
    <property type="entry name" value="Pkinase"/>
    <property type="match status" value="1"/>
</dbReference>
<evidence type="ECO:0000256" key="9">
    <source>
        <dbReference type="ARBA" id="ARBA00048679"/>
    </source>
</evidence>